<dbReference type="Gene3D" id="3.40.50.2300">
    <property type="match status" value="1"/>
</dbReference>
<dbReference type="Proteomes" id="UP000276282">
    <property type="component" value="Unassembled WGS sequence"/>
</dbReference>
<dbReference type="OrthoDB" id="9793058at2"/>
<dbReference type="PANTHER" id="PTHR43428">
    <property type="entry name" value="ARSENATE REDUCTASE"/>
    <property type="match status" value="1"/>
</dbReference>
<proteinExistence type="predicted"/>
<protein>
    <submittedName>
        <fullName evidence="1">Arsenate reductase</fullName>
    </submittedName>
</protein>
<evidence type="ECO:0000313" key="2">
    <source>
        <dbReference type="Proteomes" id="UP000276282"/>
    </source>
</evidence>
<sequence>MTLPKISEVIKSLDISSISKDRKRILAPLIAYIQEKLDTNKEIKLNFICTHNSRRSHFSQVWAQAIAAYFNLNKVVCYSGGTEATALYPMVAETLKDLGFVIKVISKGSNPIYNITYSEKVSPINAFSKTFDSETNPKTEFAAILTCSDADENCPLIKGAEIRIPITYEDPKVSDGTPNQKAVYKDRSLQIATEMKYVFSEIKSL</sequence>
<organism evidence="1 2">
    <name type="scientific">Gillisia mitskevichiae</name>
    <dbReference type="NCBI Taxonomy" id="270921"/>
    <lineage>
        <taxon>Bacteria</taxon>
        <taxon>Pseudomonadati</taxon>
        <taxon>Bacteroidota</taxon>
        <taxon>Flavobacteriia</taxon>
        <taxon>Flavobacteriales</taxon>
        <taxon>Flavobacteriaceae</taxon>
        <taxon>Gillisia</taxon>
    </lineage>
</organism>
<accession>A0A495PSW5</accession>
<evidence type="ECO:0000313" key="1">
    <source>
        <dbReference type="EMBL" id="RKS53066.1"/>
    </source>
</evidence>
<dbReference type="SUPFAM" id="SSF52788">
    <property type="entry name" value="Phosphotyrosine protein phosphatases I"/>
    <property type="match status" value="1"/>
</dbReference>
<dbReference type="InterPro" id="IPR036196">
    <property type="entry name" value="Ptyr_pPase_sf"/>
</dbReference>
<comment type="caution">
    <text evidence="1">The sequence shown here is derived from an EMBL/GenBank/DDBJ whole genome shotgun (WGS) entry which is preliminary data.</text>
</comment>
<keyword evidence="2" id="KW-1185">Reference proteome</keyword>
<gene>
    <name evidence="1" type="ORF">BC962_1312</name>
</gene>
<name>A0A495PSW5_9FLAO</name>
<reference evidence="1 2" key="1">
    <citation type="submission" date="2018-10" db="EMBL/GenBank/DDBJ databases">
        <title>Genomic Encyclopedia of Archaeal and Bacterial Type Strains, Phase II (KMG-II): from individual species to whole genera.</title>
        <authorList>
            <person name="Goeker M."/>
        </authorList>
    </citation>
    <scope>NUCLEOTIDE SEQUENCE [LARGE SCALE GENOMIC DNA]</scope>
    <source>
        <strain evidence="1 2">DSM 19839</strain>
    </source>
</reference>
<dbReference type="PANTHER" id="PTHR43428:SF1">
    <property type="entry name" value="ARSENATE REDUCTASE"/>
    <property type="match status" value="1"/>
</dbReference>
<dbReference type="RefSeq" id="WP_121345096.1">
    <property type="nucleotide sequence ID" value="NZ_RBLG01000002.1"/>
</dbReference>
<dbReference type="EMBL" id="RBLG01000002">
    <property type="protein sequence ID" value="RKS53066.1"/>
    <property type="molecule type" value="Genomic_DNA"/>
</dbReference>
<dbReference type="AlphaFoldDB" id="A0A495PSW5"/>